<keyword evidence="9" id="KW-1185">Reference proteome</keyword>
<dbReference type="CDD" id="cd17324">
    <property type="entry name" value="MFS_NepI_like"/>
    <property type="match status" value="1"/>
</dbReference>
<feature type="transmembrane region" description="Helical" evidence="6">
    <location>
        <begin position="24"/>
        <end position="46"/>
    </location>
</feature>
<feature type="transmembrane region" description="Helical" evidence="6">
    <location>
        <begin position="147"/>
        <end position="165"/>
    </location>
</feature>
<dbReference type="PANTHER" id="PTHR43124">
    <property type="entry name" value="PURINE EFFLUX PUMP PBUE"/>
    <property type="match status" value="1"/>
</dbReference>
<accession>A0A3L8P165</accession>
<evidence type="ECO:0000313" key="8">
    <source>
        <dbReference type="EMBL" id="RLV48677.1"/>
    </source>
</evidence>
<dbReference type="PANTHER" id="PTHR43124:SF3">
    <property type="entry name" value="CHLORAMPHENICOL EFFLUX PUMP RV0191"/>
    <property type="match status" value="1"/>
</dbReference>
<sequence>MDSSALPACAPPVVEEHRSLPPGLLALAVGGFGIGLTEFVISGLLSEVARDLHVGVPAAGALVWGYALAVVVGAFTVTAALTRRPPRAALLVLLGLFVVGNAATAAAPDFTVAVAGRVVTALCHGGFFGIGAVLAGDLVPVHRRASAVAVMFGGLTLANVLGVPFGTFVGQQLGWRAAFWCIAAIGVVAMAGVRLLVPRRPAPPTAGSHLGVLLRPQVIVSMLLTMTMFGGLFGAFIYVEPLVRHVTGFSETAVPWLLVVFGVGLFAGNLLGGRAADRSLTTTFRVLAVLLPLVLVAYALTASWRPAVVVLLLAMGLVGFAATPALQVRVMQFAGDAPTMASAANIAAFNLGNAIGSALGGLTIALGLGWRSPVWVGAAMALAGSVLVFSTTHEADR</sequence>
<comment type="caution">
    <text evidence="8">The sequence shown here is derived from an EMBL/GenBank/DDBJ whole genome shotgun (WGS) entry which is preliminary data.</text>
</comment>
<dbReference type="InterPro" id="IPR036259">
    <property type="entry name" value="MFS_trans_sf"/>
</dbReference>
<feature type="transmembrane region" description="Helical" evidence="6">
    <location>
        <begin position="114"/>
        <end position="135"/>
    </location>
</feature>
<feature type="transmembrane region" description="Helical" evidence="6">
    <location>
        <begin position="177"/>
        <end position="197"/>
    </location>
</feature>
<evidence type="ECO:0000256" key="5">
    <source>
        <dbReference type="ARBA" id="ARBA00023136"/>
    </source>
</evidence>
<dbReference type="GO" id="GO:0005886">
    <property type="term" value="C:plasma membrane"/>
    <property type="evidence" value="ECO:0007669"/>
    <property type="project" value="UniProtKB-SubCell"/>
</dbReference>
<dbReference type="GO" id="GO:0022857">
    <property type="term" value="F:transmembrane transporter activity"/>
    <property type="evidence" value="ECO:0007669"/>
    <property type="project" value="InterPro"/>
</dbReference>
<feature type="transmembrane region" description="Helical" evidence="6">
    <location>
        <begin position="88"/>
        <end position="108"/>
    </location>
</feature>
<feature type="transmembrane region" description="Helical" evidence="6">
    <location>
        <begin position="218"/>
        <end position="238"/>
    </location>
</feature>
<dbReference type="InterPro" id="IPR011701">
    <property type="entry name" value="MFS"/>
</dbReference>
<evidence type="ECO:0000259" key="7">
    <source>
        <dbReference type="PROSITE" id="PS50850"/>
    </source>
</evidence>
<evidence type="ECO:0000313" key="9">
    <source>
        <dbReference type="Proteomes" id="UP000281708"/>
    </source>
</evidence>
<keyword evidence="3 6" id="KW-0812">Transmembrane</keyword>
<dbReference type="InterPro" id="IPR050189">
    <property type="entry name" value="MFS_Efflux_Transporters"/>
</dbReference>
<comment type="subcellular location">
    <subcellularLocation>
        <location evidence="1">Cell membrane</location>
        <topology evidence="1">Multi-pass membrane protein</topology>
    </subcellularLocation>
</comment>
<feature type="transmembrane region" description="Helical" evidence="6">
    <location>
        <begin position="284"/>
        <end position="301"/>
    </location>
</feature>
<feature type="transmembrane region" description="Helical" evidence="6">
    <location>
        <begin position="253"/>
        <end position="272"/>
    </location>
</feature>
<dbReference type="Pfam" id="PF07690">
    <property type="entry name" value="MFS_1"/>
    <property type="match status" value="1"/>
</dbReference>
<feature type="transmembrane region" description="Helical" evidence="6">
    <location>
        <begin position="58"/>
        <end position="81"/>
    </location>
</feature>
<keyword evidence="2" id="KW-1003">Cell membrane</keyword>
<dbReference type="Proteomes" id="UP000281708">
    <property type="component" value="Unassembled WGS sequence"/>
</dbReference>
<feature type="domain" description="Major facilitator superfamily (MFS) profile" evidence="7">
    <location>
        <begin position="23"/>
        <end position="396"/>
    </location>
</feature>
<proteinExistence type="predicted"/>
<dbReference type="RefSeq" id="WP_121806639.1">
    <property type="nucleotide sequence ID" value="NZ_RDBE01000008.1"/>
</dbReference>
<evidence type="ECO:0000256" key="1">
    <source>
        <dbReference type="ARBA" id="ARBA00004651"/>
    </source>
</evidence>
<dbReference type="SUPFAM" id="SSF103473">
    <property type="entry name" value="MFS general substrate transporter"/>
    <property type="match status" value="1"/>
</dbReference>
<evidence type="ECO:0000256" key="3">
    <source>
        <dbReference type="ARBA" id="ARBA00022692"/>
    </source>
</evidence>
<evidence type="ECO:0000256" key="2">
    <source>
        <dbReference type="ARBA" id="ARBA00022475"/>
    </source>
</evidence>
<reference evidence="8 9" key="1">
    <citation type="submission" date="2018-10" db="EMBL/GenBank/DDBJ databases">
        <title>Marmoricola sp. 4Q3S-7 whole genome shotgun sequence.</title>
        <authorList>
            <person name="Li F."/>
        </authorList>
    </citation>
    <scope>NUCLEOTIDE SEQUENCE [LARGE SCALE GENOMIC DNA]</scope>
    <source>
        <strain evidence="8 9">4Q3S-7</strain>
    </source>
</reference>
<feature type="transmembrane region" description="Helical" evidence="6">
    <location>
        <begin position="347"/>
        <end position="368"/>
    </location>
</feature>
<keyword evidence="5 6" id="KW-0472">Membrane</keyword>
<dbReference type="AlphaFoldDB" id="A0A3L8P165"/>
<feature type="transmembrane region" description="Helical" evidence="6">
    <location>
        <begin position="307"/>
        <end position="326"/>
    </location>
</feature>
<keyword evidence="4 6" id="KW-1133">Transmembrane helix</keyword>
<name>A0A3L8P165_9ACTN</name>
<evidence type="ECO:0000256" key="6">
    <source>
        <dbReference type="SAM" id="Phobius"/>
    </source>
</evidence>
<dbReference type="InterPro" id="IPR020846">
    <property type="entry name" value="MFS_dom"/>
</dbReference>
<feature type="transmembrane region" description="Helical" evidence="6">
    <location>
        <begin position="374"/>
        <end position="392"/>
    </location>
</feature>
<evidence type="ECO:0000256" key="4">
    <source>
        <dbReference type="ARBA" id="ARBA00022989"/>
    </source>
</evidence>
<dbReference type="OrthoDB" id="9814237at2"/>
<dbReference type="Gene3D" id="1.20.1250.20">
    <property type="entry name" value="MFS general substrate transporter like domains"/>
    <property type="match status" value="2"/>
</dbReference>
<organism evidence="8 9">
    <name type="scientific">Nocardioides mangrovicus</name>
    <dbReference type="NCBI Taxonomy" id="2478913"/>
    <lineage>
        <taxon>Bacteria</taxon>
        <taxon>Bacillati</taxon>
        <taxon>Actinomycetota</taxon>
        <taxon>Actinomycetes</taxon>
        <taxon>Propionibacteriales</taxon>
        <taxon>Nocardioidaceae</taxon>
        <taxon>Nocardioides</taxon>
    </lineage>
</organism>
<dbReference type="PROSITE" id="PS50850">
    <property type="entry name" value="MFS"/>
    <property type="match status" value="1"/>
</dbReference>
<protein>
    <submittedName>
        <fullName evidence="8">MFS transporter</fullName>
    </submittedName>
</protein>
<gene>
    <name evidence="8" type="ORF">D9V37_13145</name>
</gene>
<dbReference type="EMBL" id="RDBE01000008">
    <property type="protein sequence ID" value="RLV48677.1"/>
    <property type="molecule type" value="Genomic_DNA"/>
</dbReference>